<feature type="domain" description="HD/PDEase" evidence="1">
    <location>
        <begin position="83"/>
        <end position="234"/>
    </location>
</feature>
<evidence type="ECO:0000313" key="3">
    <source>
        <dbReference type="Proteomes" id="UP001336250"/>
    </source>
</evidence>
<dbReference type="CDD" id="cd00077">
    <property type="entry name" value="HDc"/>
    <property type="match status" value="1"/>
</dbReference>
<dbReference type="RefSeq" id="WP_332293270.1">
    <property type="nucleotide sequence ID" value="NZ_JAZIBG010000058.1"/>
</dbReference>
<keyword evidence="3" id="KW-1185">Reference proteome</keyword>
<dbReference type="EMBL" id="JAZIBG010000058">
    <property type="protein sequence ID" value="MEF7617507.1"/>
    <property type="molecule type" value="Genomic_DNA"/>
</dbReference>
<dbReference type="InterPro" id="IPR003607">
    <property type="entry name" value="HD/PDEase_dom"/>
</dbReference>
<accession>A0AAW9QQ37</accession>
<dbReference type="InterPro" id="IPR036971">
    <property type="entry name" value="PDEase_catalytic_dom_sf"/>
</dbReference>
<name>A0AAW9QQ37_9BURK</name>
<dbReference type="GO" id="GO:0004114">
    <property type="term" value="F:3',5'-cyclic-nucleotide phosphodiesterase activity"/>
    <property type="evidence" value="ECO:0007669"/>
    <property type="project" value="InterPro"/>
</dbReference>
<evidence type="ECO:0000259" key="1">
    <source>
        <dbReference type="SMART" id="SM00471"/>
    </source>
</evidence>
<dbReference type="Proteomes" id="UP001336250">
    <property type="component" value="Unassembled WGS sequence"/>
</dbReference>
<organism evidence="2 3">
    <name type="scientific">Aquincola agrisoli</name>
    <dbReference type="NCBI Taxonomy" id="3119538"/>
    <lineage>
        <taxon>Bacteria</taxon>
        <taxon>Pseudomonadati</taxon>
        <taxon>Pseudomonadota</taxon>
        <taxon>Betaproteobacteria</taxon>
        <taxon>Burkholderiales</taxon>
        <taxon>Sphaerotilaceae</taxon>
        <taxon>Aquincola</taxon>
    </lineage>
</organism>
<dbReference type="SUPFAM" id="SSF109604">
    <property type="entry name" value="HD-domain/PDEase-like"/>
    <property type="match status" value="1"/>
</dbReference>
<evidence type="ECO:0000313" key="2">
    <source>
        <dbReference type="EMBL" id="MEF7617507.1"/>
    </source>
</evidence>
<dbReference type="Gene3D" id="1.10.1300.10">
    <property type="entry name" value="3'5'-cyclic nucleotide phosphodiesterase, catalytic domain"/>
    <property type="match status" value="1"/>
</dbReference>
<sequence length="290" mass="31071">MAVLPRPVLVLLRAPLNRPCEAVAADLVDAFDALSATRLKLQLAWRALNEPLHGVAGWSCALHAAGEALAAWADANAPYVDRHPYHNRQHLAEVLLTASLLARQHRLPTFAVQLLLVAALMHDLDHDGAPARGFVAERRSMAFARPFLDAAGVSPAQCAQLDALVLATEPAEGVRTALASASRRTPAAVNPAPPPAAPELQRLNHDPLLALLARLLCEADVLPSIGLTLAHGLRLQALLAQEWGRPLGPTDKLRFIDESLSLGVVGAFFEPNVQRLRKLLLASLDDHAVA</sequence>
<comment type="caution">
    <text evidence="2">The sequence shown here is derived from an EMBL/GenBank/DDBJ whole genome shotgun (WGS) entry which is preliminary data.</text>
</comment>
<protein>
    <submittedName>
        <fullName evidence="2">HD domain-containing protein</fullName>
    </submittedName>
</protein>
<dbReference type="GO" id="GO:0007165">
    <property type="term" value="P:signal transduction"/>
    <property type="evidence" value="ECO:0007669"/>
    <property type="project" value="InterPro"/>
</dbReference>
<dbReference type="AlphaFoldDB" id="A0AAW9QQ37"/>
<dbReference type="SMART" id="SM00471">
    <property type="entry name" value="HDc"/>
    <property type="match status" value="1"/>
</dbReference>
<proteinExistence type="predicted"/>
<gene>
    <name evidence="2" type="ORF">V4F39_26595</name>
</gene>
<reference evidence="2 3" key="1">
    <citation type="submission" date="2024-02" db="EMBL/GenBank/DDBJ databases">
        <title>Genome sequence of Aquincola sp. MAHUQ-54.</title>
        <authorList>
            <person name="Huq M.A."/>
        </authorList>
    </citation>
    <scope>NUCLEOTIDE SEQUENCE [LARGE SCALE GENOMIC DNA]</scope>
    <source>
        <strain evidence="2 3">MAHUQ-54</strain>
    </source>
</reference>